<accession>A0ABC8UVZ7</accession>
<reference evidence="1 2" key="1">
    <citation type="submission" date="2024-02" db="EMBL/GenBank/DDBJ databases">
        <authorList>
            <person name="Vignale AGUSTIN F."/>
            <person name="Sosa J E."/>
            <person name="Modenutti C."/>
        </authorList>
    </citation>
    <scope>NUCLEOTIDE SEQUENCE [LARGE SCALE GENOMIC DNA]</scope>
</reference>
<comment type="caution">
    <text evidence="1">The sequence shown here is derived from an EMBL/GenBank/DDBJ whole genome shotgun (WGS) entry which is preliminary data.</text>
</comment>
<protein>
    <submittedName>
        <fullName evidence="1">Uncharacterized protein</fullName>
    </submittedName>
</protein>
<keyword evidence="2" id="KW-1185">Reference proteome</keyword>
<dbReference type="EMBL" id="CAUOFW020009224">
    <property type="protein sequence ID" value="CAK9185204.1"/>
    <property type="molecule type" value="Genomic_DNA"/>
</dbReference>
<name>A0ABC8UVZ7_9AQUA</name>
<dbReference type="AlphaFoldDB" id="A0ABC8UVZ7"/>
<evidence type="ECO:0000313" key="1">
    <source>
        <dbReference type="EMBL" id="CAK9185204.1"/>
    </source>
</evidence>
<sequence length="110" mass="10862">MLGTTARVVGEQTLGAAVVYAVGEQSSRAAPVNGASAQGRGGRVGSVSNAIAVVEALGNVAVQALGVGRQGQDGPGVGGLVGCCNRDIPGTWQGVSSSEQDAVDDGYFSW</sequence>
<evidence type="ECO:0000313" key="2">
    <source>
        <dbReference type="Proteomes" id="UP001642360"/>
    </source>
</evidence>
<proteinExistence type="predicted"/>
<organism evidence="1 2">
    <name type="scientific">Ilex paraguariensis</name>
    <name type="common">yerba mate</name>
    <dbReference type="NCBI Taxonomy" id="185542"/>
    <lineage>
        <taxon>Eukaryota</taxon>
        <taxon>Viridiplantae</taxon>
        <taxon>Streptophyta</taxon>
        <taxon>Embryophyta</taxon>
        <taxon>Tracheophyta</taxon>
        <taxon>Spermatophyta</taxon>
        <taxon>Magnoliopsida</taxon>
        <taxon>eudicotyledons</taxon>
        <taxon>Gunneridae</taxon>
        <taxon>Pentapetalae</taxon>
        <taxon>asterids</taxon>
        <taxon>campanulids</taxon>
        <taxon>Aquifoliales</taxon>
        <taxon>Aquifoliaceae</taxon>
        <taxon>Ilex</taxon>
    </lineage>
</organism>
<dbReference type="Proteomes" id="UP001642360">
    <property type="component" value="Unassembled WGS sequence"/>
</dbReference>
<gene>
    <name evidence="1" type="ORF">ILEXP_LOCUS55583</name>
</gene>